<evidence type="ECO:0000256" key="17">
    <source>
        <dbReference type="PIRSR" id="PIRSR000732-1"/>
    </source>
</evidence>
<feature type="binding site" evidence="19">
    <location>
        <position position="456"/>
    </location>
    <ligand>
        <name>Mg(2+)</name>
        <dbReference type="ChEBI" id="CHEBI:18420"/>
    </ligand>
</feature>
<dbReference type="Pfam" id="PF05524">
    <property type="entry name" value="PEP-utilisers_N"/>
    <property type="match status" value="1"/>
</dbReference>
<dbReference type="PIRSF" id="PIRSF000732">
    <property type="entry name" value="PTS_enzyme_I"/>
    <property type="match status" value="1"/>
</dbReference>
<dbReference type="Proteomes" id="UP001056539">
    <property type="component" value="Chromosome"/>
</dbReference>
<dbReference type="InterPro" id="IPR036618">
    <property type="entry name" value="PtsI_HPr-bd_sf"/>
</dbReference>
<dbReference type="GO" id="GO:0005737">
    <property type="term" value="C:cytoplasm"/>
    <property type="evidence" value="ECO:0007669"/>
    <property type="project" value="UniProtKB-SubCell"/>
</dbReference>
<dbReference type="InterPro" id="IPR040442">
    <property type="entry name" value="Pyrv_kinase-like_dom_sf"/>
</dbReference>
<organism evidence="23 24">
    <name type="scientific">Thermospira aquatica</name>
    <dbReference type="NCBI Taxonomy" id="2828656"/>
    <lineage>
        <taxon>Bacteria</taxon>
        <taxon>Pseudomonadati</taxon>
        <taxon>Spirochaetota</taxon>
        <taxon>Spirochaetia</taxon>
        <taxon>Brevinematales</taxon>
        <taxon>Thermospiraceae</taxon>
        <taxon>Thermospira</taxon>
    </lineage>
</organism>
<dbReference type="PANTHER" id="PTHR46244">
    <property type="entry name" value="PHOSPHOENOLPYRUVATE-PROTEIN PHOSPHOTRANSFERASE"/>
    <property type="match status" value="1"/>
</dbReference>
<evidence type="ECO:0000256" key="10">
    <source>
        <dbReference type="ARBA" id="ARBA00022679"/>
    </source>
</evidence>
<evidence type="ECO:0000256" key="16">
    <source>
        <dbReference type="PIRNR" id="PIRNR000732"/>
    </source>
</evidence>
<comment type="subcellular location">
    <subcellularLocation>
        <location evidence="3 16">Cytoplasm</location>
    </subcellularLocation>
</comment>
<reference evidence="23" key="2">
    <citation type="submission" date="2022-06" db="EMBL/GenBank/DDBJ databases">
        <title>Thermospira aquatica gen. nov., sp. nov.</title>
        <authorList>
            <person name="Ben Ali Gam Z."/>
            <person name="Labat M."/>
        </authorList>
    </citation>
    <scope>NUCLEOTIDE SEQUENCE</scope>
    <source>
        <strain evidence="23">F1F22</strain>
    </source>
</reference>
<evidence type="ECO:0000256" key="8">
    <source>
        <dbReference type="ARBA" id="ARBA00022490"/>
    </source>
</evidence>
<comment type="catalytic activity">
    <reaction evidence="1 16">
        <text>L-histidyl-[protein] + phosphoenolpyruvate = N(pros)-phospho-L-histidyl-[protein] + pyruvate</text>
        <dbReference type="Rhea" id="RHEA:23880"/>
        <dbReference type="Rhea" id="RHEA-COMP:9745"/>
        <dbReference type="Rhea" id="RHEA-COMP:9746"/>
        <dbReference type="ChEBI" id="CHEBI:15361"/>
        <dbReference type="ChEBI" id="CHEBI:29979"/>
        <dbReference type="ChEBI" id="CHEBI:58702"/>
        <dbReference type="ChEBI" id="CHEBI:64837"/>
        <dbReference type="EC" id="2.7.3.9"/>
    </reaction>
</comment>
<evidence type="ECO:0000256" key="2">
    <source>
        <dbReference type="ARBA" id="ARBA00001946"/>
    </source>
</evidence>
<evidence type="ECO:0000256" key="5">
    <source>
        <dbReference type="ARBA" id="ARBA00012232"/>
    </source>
</evidence>
<dbReference type="PANTHER" id="PTHR46244:SF6">
    <property type="entry name" value="PHOSPHOENOLPYRUVATE-PROTEIN PHOSPHOTRANSFERASE"/>
    <property type="match status" value="1"/>
</dbReference>
<dbReference type="PRINTS" id="PR01736">
    <property type="entry name" value="PHPHTRNFRASE"/>
</dbReference>
<keyword evidence="8 16" id="KW-0963">Cytoplasm</keyword>
<feature type="active site" description="Proton donor" evidence="17">
    <location>
        <position position="503"/>
    </location>
</feature>
<feature type="binding site" evidence="18">
    <location>
        <begin position="455"/>
        <end position="456"/>
    </location>
    <ligand>
        <name>phosphoenolpyruvate</name>
        <dbReference type="ChEBI" id="CHEBI:58702"/>
    </ligand>
</feature>
<evidence type="ECO:0000256" key="13">
    <source>
        <dbReference type="ARBA" id="ARBA00022777"/>
    </source>
</evidence>
<dbReference type="PROSITE" id="PS00742">
    <property type="entry name" value="PEP_ENZYMES_2"/>
    <property type="match status" value="1"/>
</dbReference>
<dbReference type="InterPro" id="IPR023151">
    <property type="entry name" value="PEP_util_CS"/>
</dbReference>
<dbReference type="Pfam" id="PF02896">
    <property type="entry name" value="PEP-utilizers_C"/>
    <property type="match status" value="1"/>
</dbReference>
<comment type="cofactor">
    <cofactor evidence="2 16 19">
        <name>Mg(2+)</name>
        <dbReference type="ChEBI" id="CHEBI:18420"/>
    </cofactor>
</comment>
<evidence type="ECO:0000313" key="23">
    <source>
        <dbReference type="EMBL" id="URA10834.1"/>
    </source>
</evidence>
<dbReference type="InterPro" id="IPR050499">
    <property type="entry name" value="PEP-utilizing_PTS_enzyme"/>
</dbReference>
<evidence type="ECO:0000256" key="12">
    <source>
        <dbReference type="ARBA" id="ARBA00022723"/>
    </source>
</evidence>
<gene>
    <name evidence="23" type="primary">ptsP</name>
    <name evidence="23" type="ORF">KDW03_03240</name>
</gene>
<keyword evidence="9 16" id="KW-0762">Sugar transport</keyword>
<evidence type="ECO:0000256" key="6">
    <source>
        <dbReference type="ARBA" id="ARBA00016544"/>
    </source>
</evidence>
<dbReference type="InterPro" id="IPR008731">
    <property type="entry name" value="PTS_EIN"/>
</dbReference>
<feature type="binding site" evidence="18">
    <location>
        <position position="334"/>
    </location>
    <ligand>
        <name>phosphoenolpyruvate</name>
        <dbReference type="ChEBI" id="CHEBI:58702"/>
    </ligand>
</feature>
<feature type="domain" description="Phosphotransferase system enzyme I N-terminal" evidence="22">
    <location>
        <begin position="6"/>
        <end position="129"/>
    </location>
</feature>
<protein>
    <recommendedName>
        <fullName evidence="6 16">Phosphoenolpyruvate-protein phosphotransferase</fullName>
        <ecNumber evidence="5 16">2.7.3.9</ecNumber>
    </recommendedName>
    <alternativeName>
        <fullName evidence="15 16">Phosphotransferase system, enzyme I</fullName>
    </alternativeName>
</protein>
<feature type="binding site" evidence="18">
    <location>
        <position position="466"/>
    </location>
    <ligand>
        <name>phosphoenolpyruvate</name>
        <dbReference type="ChEBI" id="CHEBI:58702"/>
    </ligand>
</feature>
<evidence type="ECO:0000256" key="14">
    <source>
        <dbReference type="ARBA" id="ARBA00022842"/>
    </source>
</evidence>
<dbReference type="InterPro" id="IPR008279">
    <property type="entry name" value="PEP-util_enz_mobile_dom"/>
</dbReference>
<dbReference type="GO" id="GO:0008965">
    <property type="term" value="F:phosphoenolpyruvate-protein phosphotransferase activity"/>
    <property type="evidence" value="ECO:0007669"/>
    <property type="project" value="UniProtKB-EC"/>
</dbReference>
<dbReference type="NCBIfam" id="TIGR01417">
    <property type="entry name" value="PTS_I_fam"/>
    <property type="match status" value="1"/>
</dbReference>
<dbReference type="EMBL" id="CP073355">
    <property type="protein sequence ID" value="URA10834.1"/>
    <property type="molecule type" value="Genomic_DNA"/>
</dbReference>
<evidence type="ECO:0000259" key="22">
    <source>
        <dbReference type="Pfam" id="PF05524"/>
    </source>
</evidence>
<dbReference type="InterPro" id="IPR036637">
    <property type="entry name" value="Phosphohistidine_dom_sf"/>
</dbReference>
<keyword evidence="12 16" id="KW-0479">Metal-binding</keyword>
<dbReference type="Pfam" id="PF00391">
    <property type="entry name" value="PEP-utilizers"/>
    <property type="match status" value="1"/>
</dbReference>
<dbReference type="AlphaFoldDB" id="A0AAX3BF23"/>
<feature type="domain" description="PEP-utilising enzyme mobile" evidence="20">
    <location>
        <begin position="156"/>
        <end position="227"/>
    </location>
</feature>
<keyword evidence="11 16" id="KW-0598">Phosphotransferase system</keyword>
<dbReference type="GO" id="GO:0046872">
    <property type="term" value="F:metal ion binding"/>
    <property type="evidence" value="ECO:0007669"/>
    <property type="project" value="UniProtKB-KW"/>
</dbReference>
<dbReference type="GO" id="GO:0016301">
    <property type="term" value="F:kinase activity"/>
    <property type="evidence" value="ECO:0007669"/>
    <property type="project" value="UniProtKB-KW"/>
</dbReference>
<dbReference type="InterPro" id="IPR006318">
    <property type="entry name" value="PTS_EI-like"/>
</dbReference>
<sequence>MGYFLRGIPISRGIAIGRVVLRHDLMKNIRYTRIEAEKVMDEIEAYQKALETIRQETLVMREQAQQRLSDKNTSILDFHYNLIQEDFFQKDVIKRIESDYYNALSALHYELSLLKKRFEELESDYFQARFLDIKELANRIAHVLQGGVVERPTRENPAIIVAEEISSAEVLHLEKGAVQGLATESGSTTSHAAIIAESLEIPAVFGIKDLFNFIKKGDTIIVDGYKGIVIINPDEATVHSYEQLQRNYIAQEEANFHLINLPSRTTDDVGITLMANVSNSMELNIALRHGAEGIGLLRSEMIFMQNQRMMNENEQFDLYREFLILFSGKPVTIRTLDLGGDKFLNNPVHEANPFLGWRSIRIFLKEKDFFKQQLRAIMRSSVFNDNVKILIPMISSLSEVQQIKAILQECIAELKKEGRPFNYKIPLGIMVEIPSAAVMASTLIKEVDFFSIGTNDLVQYTLATDRGNPNVSEYYQPLNPAVLALIRLTIRAATAQRKPVSVCGEMARDPLYVRLLLGMGLRIFSVNPAYLPLVKSILLKSSAQQTKELWNTVKKLKTHEEIGEVLREDLKKHCPEIYDSYFYEEER</sequence>
<dbReference type="SUPFAM" id="SSF52009">
    <property type="entry name" value="Phosphohistidine domain"/>
    <property type="match status" value="1"/>
</dbReference>
<evidence type="ECO:0000259" key="20">
    <source>
        <dbReference type="Pfam" id="PF00391"/>
    </source>
</evidence>
<dbReference type="KEGG" id="taqu:KDW03_03240"/>
<keyword evidence="7 16" id="KW-0813">Transport</keyword>
<dbReference type="GO" id="GO:0009401">
    <property type="term" value="P:phosphoenolpyruvate-dependent sugar phosphotransferase system"/>
    <property type="evidence" value="ECO:0007669"/>
    <property type="project" value="UniProtKB-KW"/>
</dbReference>
<keyword evidence="10 16" id="KW-0808">Transferase</keyword>
<feature type="binding site" evidence="18">
    <location>
        <position position="298"/>
    </location>
    <ligand>
        <name>phosphoenolpyruvate</name>
        <dbReference type="ChEBI" id="CHEBI:58702"/>
    </ligand>
</feature>
<dbReference type="InterPro" id="IPR024692">
    <property type="entry name" value="PTS_EI"/>
</dbReference>
<evidence type="ECO:0000256" key="1">
    <source>
        <dbReference type="ARBA" id="ARBA00000683"/>
    </source>
</evidence>
<evidence type="ECO:0000256" key="11">
    <source>
        <dbReference type="ARBA" id="ARBA00022683"/>
    </source>
</evidence>
<evidence type="ECO:0000256" key="15">
    <source>
        <dbReference type="ARBA" id="ARBA00033235"/>
    </source>
</evidence>
<evidence type="ECO:0000256" key="4">
    <source>
        <dbReference type="ARBA" id="ARBA00007837"/>
    </source>
</evidence>
<evidence type="ECO:0000259" key="21">
    <source>
        <dbReference type="Pfam" id="PF02896"/>
    </source>
</evidence>
<keyword evidence="13 16" id="KW-0418">Kinase</keyword>
<proteinExistence type="inferred from homology"/>
<feature type="active site" description="Tele-phosphohistidine intermediate" evidence="17">
    <location>
        <position position="191"/>
    </location>
</feature>
<dbReference type="EC" id="2.7.3.9" evidence="5 16"/>
<evidence type="ECO:0000256" key="3">
    <source>
        <dbReference type="ARBA" id="ARBA00004496"/>
    </source>
</evidence>
<dbReference type="SUPFAM" id="SSF47831">
    <property type="entry name" value="Enzyme I of the PEP:sugar phosphotransferase system HPr-binding (sub)domain"/>
    <property type="match status" value="1"/>
</dbReference>
<dbReference type="Gene3D" id="3.20.20.60">
    <property type="entry name" value="Phosphoenolpyruvate-binding domains"/>
    <property type="match status" value="1"/>
</dbReference>
<evidence type="ECO:0000256" key="9">
    <source>
        <dbReference type="ARBA" id="ARBA00022597"/>
    </source>
</evidence>
<comment type="similarity">
    <text evidence="4 16">Belongs to the PEP-utilizing enzyme family.</text>
</comment>
<evidence type="ECO:0000256" key="18">
    <source>
        <dbReference type="PIRSR" id="PIRSR000732-2"/>
    </source>
</evidence>
<evidence type="ECO:0000313" key="24">
    <source>
        <dbReference type="Proteomes" id="UP001056539"/>
    </source>
</evidence>
<keyword evidence="24" id="KW-1185">Reference proteome</keyword>
<dbReference type="RefSeq" id="WP_271435961.1">
    <property type="nucleotide sequence ID" value="NZ_CP073355.1"/>
</dbReference>
<dbReference type="InterPro" id="IPR015813">
    <property type="entry name" value="Pyrv/PenolPyrv_kinase-like_dom"/>
</dbReference>
<dbReference type="InterPro" id="IPR000121">
    <property type="entry name" value="PEP_util_C"/>
</dbReference>
<keyword evidence="14 16" id="KW-0460">Magnesium</keyword>
<evidence type="ECO:0000256" key="19">
    <source>
        <dbReference type="PIRSR" id="PIRSR000732-3"/>
    </source>
</evidence>
<evidence type="ECO:0000256" key="7">
    <source>
        <dbReference type="ARBA" id="ARBA00022448"/>
    </source>
</evidence>
<feature type="binding site" evidence="19">
    <location>
        <position position="432"/>
    </location>
    <ligand>
        <name>Mg(2+)</name>
        <dbReference type="ChEBI" id="CHEBI:18420"/>
    </ligand>
</feature>
<feature type="domain" description="PEP-utilising enzyme C-terminal" evidence="21">
    <location>
        <begin position="259"/>
        <end position="540"/>
    </location>
</feature>
<dbReference type="Gene3D" id="3.50.30.10">
    <property type="entry name" value="Phosphohistidine domain"/>
    <property type="match status" value="1"/>
</dbReference>
<reference evidence="23" key="1">
    <citation type="submission" date="2021-04" db="EMBL/GenBank/DDBJ databases">
        <authorList>
            <person name="Postec A."/>
        </authorList>
    </citation>
    <scope>NUCLEOTIDE SEQUENCE</scope>
    <source>
        <strain evidence="23">F1F22</strain>
    </source>
</reference>
<dbReference type="Gene3D" id="1.10.274.10">
    <property type="entry name" value="PtsI, HPr-binding domain"/>
    <property type="match status" value="1"/>
</dbReference>
<name>A0AAX3BF23_9SPIR</name>
<dbReference type="SUPFAM" id="SSF51621">
    <property type="entry name" value="Phosphoenolpyruvate/pyruvate domain"/>
    <property type="match status" value="1"/>
</dbReference>
<comment type="function">
    <text evidence="16">General (non sugar-specific) component of the phosphoenolpyruvate-dependent sugar phosphotransferase system (sugar PTS). This major carbohydrate active-transport system catalyzes the phosphorylation of incoming sugar substrates concomitantly with their translocation across the cell membrane. Enzyme I transfers the phosphoryl group from phosphoenolpyruvate (PEP) to the phosphoryl carrier protein (HPr).</text>
</comment>
<accession>A0AAX3BF23</accession>